<organism evidence="6 7">
    <name type="scientific">Lymnaea stagnalis</name>
    <name type="common">Great pond snail</name>
    <name type="synonym">Helix stagnalis</name>
    <dbReference type="NCBI Taxonomy" id="6523"/>
    <lineage>
        <taxon>Eukaryota</taxon>
        <taxon>Metazoa</taxon>
        <taxon>Spiralia</taxon>
        <taxon>Lophotrochozoa</taxon>
        <taxon>Mollusca</taxon>
        <taxon>Gastropoda</taxon>
        <taxon>Heterobranchia</taxon>
        <taxon>Euthyneura</taxon>
        <taxon>Panpulmonata</taxon>
        <taxon>Hygrophila</taxon>
        <taxon>Lymnaeoidea</taxon>
        <taxon>Lymnaeidae</taxon>
        <taxon>Lymnaea</taxon>
    </lineage>
</organism>
<evidence type="ECO:0000256" key="4">
    <source>
        <dbReference type="ARBA" id="ARBA00022840"/>
    </source>
</evidence>
<dbReference type="SMART" id="SM00220">
    <property type="entry name" value="S_TKc"/>
    <property type="match status" value="1"/>
</dbReference>
<comment type="caution">
    <text evidence="6">The sequence shown here is derived from an EMBL/GenBank/DDBJ whole genome shotgun (WGS) entry which is preliminary data.</text>
</comment>
<evidence type="ECO:0000256" key="1">
    <source>
        <dbReference type="ARBA" id="ARBA00022679"/>
    </source>
</evidence>
<feature type="domain" description="Protein kinase" evidence="5">
    <location>
        <begin position="1"/>
        <end position="152"/>
    </location>
</feature>
<dbReference type="AlphaFoldDB" id="A0AAV2H7E4"/>
<dbReference type="EMBL" id="CAXITT010000051">
    <property type="protein sequence ID" value="CAL1529617.1"/>
    <property type="molecule type" value="Genomic_DNA"/>
</dbReference>
<dbReference type="GO" id="GO:0005524">
    <property type="term" value="F:ATP binding"/>
    <property type="evidence" value="ECO:0007669"/>
    <property type="project" value="UniProtKB-KW"/>
</dbReference>
<evidence type="ECO:0000313" key="7">
    <source>
        <dbReference type="Proteomes" id="UP001497497"/>
    </source>
</evidence>
<keyword evidence="3" id="KW-0418">Kinase</keyword>
<dbReference type="PROSITE" id="PS50011">
    <property type="entry name" value="PROTEIN_KINASE_DOM"/>
    <property type="match status" value="1"/>
</dbReference>
<keyword evidence="1" id="KW-0808">Transferase</keyword>
<feature type="non-terminal residue" evidence="6">
    <location>
        <position position="152"/>
    </location>
</feature>
<dbReference type="GO" id="GO:0004672">
    <property type="term" value="F:protein kinase activity"/>
    <property type="evidence" value="ECO:0007669"/>
    <property type="project" value="InterPro"/>
</dbReference>
<gene>
    <name evidence="6" type="ORF">GSLYS_00003772001</name>
</gene>
<name>A0AAV2H7E4_LYMST</name>
<keyword evidence="7" id="KW-1185">Reference proteome</keyword>
<dbReference type="InterPro" id="IPR050538">
    <property type="entry name" value="MAP_kinase_kinase_kinase"/>
</dbReference>
<dbReference type="InterPro" id="IPR011009">
    <property type="entry name" value="Kinase-like_dom_sf"/>
</dbReference>
<evidence type="ECO:0000259" key="5">
    <source>
        <dbReference type="PROSITE" id="PS50011"/>
    </source>
</evidence>
<accession>A0AAV2H7E4</accession>
<evidence type="ECO:0000256" key="3">
    <source>
        <dbReference type="ARBA" id="ARBA00022777"/>
    </source>
</evidence>
<dbReference type="PANTHER" id="PTHR48016">
    <property type="entry name" value="MAP KINASE KINASE KINASE SSK2-RELATED-RELATED"/>
    <property type="match status" value="1"/>
</dbReference>
<evidence type="ECO:0000256" key="2">
    <source>
        <dbReference type="ARBA" id="ARBA00022741"/>
    </source>
</evidence>
<keyword evidence="2" id="KW-0547">Nucleotide-binding</keyword>
<reference evidence="6 7" key="1">
    <citation type="submission" date="2024-04" db="EMBL/GenBank/DDBJ databases">
        <authorList>
            <consortium name="Genoscope - CEA"/>
            <person name="William W."/>
        </authorList>
    </citation>
    <scope>NUCLEOTIDE SEQUENCE [LARGE SCALE GENOMIC DNA]</scope>
</reference>
<dbReference type="Proteomes" id="UP001497497">
    <property type="component" value="Unassembled WGS sequence"/>
</dbReference>
<dbReference type="InterPro" id="IPR000719">
    <property type="entry name" value="Prot_kinase_dom"/>
</dbReference>
<dbReference type="Gene3D" id="1.10.510.10">
    <property type="entry name" value="Transferase(Phosphotransferase) domain 1"/>
    <property type="match status" value="1"/>
</dbReference>
<dbReference type="Pfam" id="PF00069">
    <property type="entry name" value="Pkinase"/>
    <property type="match status" value="1"/>
</dbReference>
<keyword evidence="4" id="KW-0067">ATP-binding</keyword>
<dbReference type="SUPFAM" id="SSF56112">
    <property type="entry name" value="Protein kinase-like (PK-like)"/>
    <property type="match status" value="1"/>
</dbReference>
<protein>
    <recommendedName>
        <fullName evidence="5">Protein kinase domain-containing protein</fullName>
    </recommendedName>
</protein>
<proteinExistence type="predicted"/>
<sequence length="152" mass="17693">MLEGVSYLHSKRTFHGDIKSANILMDEHLQIKLVDFGLYKVFQQFWPADVPLGTIRWMAPEMFYPSNDYSYEVDIWGIGCTVVEMVTRKHPFHNLKEYPHVFFKLMSPDPSPAYDLPAACPPNLRDFLNEVFQKDRSKRPSVRDVLLGNPFV</sequence>
<evidence type="ECO:0000313" key="6">
    <source>
        <dbReference type="EMBL" id="CAL1529617.1"/>
    </source>
</evidence>
<dbReference type="PANTHER" id="PTHR48016:SF56">
    <property type="entry name" value="MAPKK KINASE"/>
    <property type="match status" value="1"/>
</dbReference>